<feature type="transmembrane region" description="Helical" evidence="8">
    <location>
        <begin position="20"/>
        <end position="42"/>
    </location>
</feature>
<evidence type="ECO:0000256" key="7">
    <source>
        <dbReference type="ARBA" id="ARBA00024033"/>
    </source>
</evidence>
<gene>
    <name evidence="9" type="ORF">J4709_34295</name>
</gene>
<evidence type="ECO:0000256" key="3">
    <source>
        <dbReference type="ARBA" id="ARBA00022679"/>
    </source>
</evidence>
<evidence type="ECO:0000256" key="1">
    <source>
        <dbReference type="ARBA" id="ARBA00004651"/>
    </source>
</evidence>
<feature type="transmembrane region" description="Helical" evidence="8">
    <location>
        <begin position="206"/>
        <end position="228"/>
    </location>
</feature>
<keyword evidence="4 8" id="KW-0812">Transmembrane</keyword>
<feature type="transmembrane region" description="Helical" evidence="8">
    <location>
        <begin position="174"/>
        <end position="200"/>
    </location>
</feature>
<keyword evidence="3" id="KW-0808">Transferase</keyword>
<protein>
    <submittedName>
        <fullName evidence="9">DUF2029 domain-containing protein</fullName>
    </submittedName>
</protein>
<feature type="transmembrane region" description="Helical" evidence="8">
    <location>
        <begin position="271"/>
        <end position="290"/>
    </location>
</feature>
<dbReference type="Pfam" id="PF09594">
    <property type="entry name" value="GT87"/>
    <property type="match status" value="1"/>
</dbReference>
<organism evidence="9 10">
    <name type="scientific">Actinomadura violacea</name>
    <dbReference type="NCBI Taxonomy" id="2819934"/>
    <lineage>
        <taxon>Bacteria</taxon>
        <taxon>Bacillati</taxon>
        <taxon>Actinomycetota</taxon>
        <taxon>Actinomycetes</taxon>
        <taxon>Streptosporangiales</taxon>
        <taxon>Thermomonosporaceae</taxon>
        <taxon>Actinomadura</taxon>
    </lineage>
</organism>
<name>A0ABS3S0X0_9ACTN</name>
<accession>A0ABS3S0X0</accession>
<feature type="transmembrane region" description="Helical" evidence="8">
    <location>
        <begin position="92"/>
        <end position="113"/>
    </location>
</feature>
<evidence type="ECO:0000313" key="9">
    <source>
        <dbReference type="EMBL" id="MBO2462652.1"/>
    </source>
</evidence>
<evidence type="ECO:0000313" key="10">
    <source>
        <dbReference type="Proteomes" id="UP000680206"/>
    </source>
</evidence>
<dbReference type="RefSeq" id="WP_208247116.1">
    <property type="nucleotide sequence ID" value="NZ_JAGEPF010000023.1"/>
</dbReference>
<dbReference type="InterPro" id="IPR018584">
    <property type="entry name" value="GT87"/>
</dbReference>
<keyword evidence="6 8" id="KW-0472">Membrane</keyword>
<evidence type="ECO:0000256" key="4">
    <source>
        <dbReference type="ARBA" id="ARBA00022692"/>
    </source>
</evidence>
<comment type="subcellular location">
    <subcellularLocation>
        <location evidence="1">Cell membrane</location>
        <topology evidence="1">Multi-pass membrane protein</topology>
    </subcellularLocation>
</comment>
<dbReference type="Proteomes" id="UP000680206">
    <property type="component" value="Unassembled WGS sequence"/>
</dbReference>
<evidence type="ECO:0000256" key="2">
    <source>
        <dbReference type="ARBA" id="ARBA00022475"/>
    </source>
</evidence>
<reference evidence="9 10" key="1">
    <citation type="submission" date="2021-03" db="EMBL/GenBank/DDBJ databases">
        <title>Actinomadura violae sp. nov., isolated from lichen in Thailand.</title>
        <authorList>
            <person name="Kanchanasin P."/>
            <person name="Saeng-In P."/>
            <person name="Phongsopitanun W."/>
            <person name="Yuki M."/>
            <person name="Kudo T."/>
            <person name="Ohkuma M."/>
            <person name="Tanasupawat S."/>
        </authorList>
    </citation>
    <scope>NUCLEOTIDE SEQUENCE [LARGE SCALE GENOMIC DNA]</scope>
    <source>
        <strain evidence="9 10">LCR2-06</strain>
    </source>
</reference>
<evidence type="ECO:0000256" key="8">
    <source>
        <dbReference type="SAM" id="Phobius"/>
    </source>
</evidence>
<feature type="transmembrane region" description="Helical" evidence="8">
    <location>
        <begin position="296"/>
        <end position="313"/>
    </location>
</feature>
<evidence type="ECO:0000256" key="6">
    <source>
        <dbReference type="ARBA" id="ARBA00023136"/>
    </source>
</evidence>
<comment type="caution">
    <text evidence="9">The sequence shown here is derived from an EMBL/GenBank/DDBJ whole genome shotgun (WGS) entry which is preliminary data.</text>
</comment>
<comment type="similarity">
    <text evidence="7">Belongs to the glycosyltransferase 87 family.</text>
</comment>
<dbReference type="EMBL" id="JAGEPF010000023">
    <property type="protein sequence ID" value="MBO2462652.1"/>
    <property type="molecule type" value="Genomic_DNA"/>
</dbReference>
<feature type="transmembrane region" description="Helical" evidence="8">
    <location>
        <begin position="341"/>
        <end position="360"/>
    </location>
</feature>
<feature type="transmembrane region" description="Helical" evidence="8">
    <location>
        <begin position="410"/>
        <end position="432"/>
    </location>
</feature>
<keyword evidence="10" id="KW-1185">Reference proteome</keyword>
<evidence type="ECO:0000256" key="5">
    <source>
        <dbReference type="ARBA" id="ARBA00022989"/>
    </source>
</evidence>
<proteinExistence type="inferred from homology"/>
<sequence length="449" mass="49814">MTNLDEGVAKPGAPPASRPLPGTSLLVVAAIAVPALAVRLFFFDYRSEDYVDFYRLWYAFIEHNGGFGALQHKFSAYNVPYLYLLAVTVQLRIPPLVAVKLISVVFDIVLGWYSYRILRMRYPSGWAAPAGAAVVVLLPTVVVNSSMWGQCDSSYAAFSIGGLYYLLQRRHWTACSFFGLALAFKLQVVFLFPVLLLLAVGKRLPWRTLAAVPGVYLLLDVPALLLGAKPVDLLRVYYDQASLLRGKFIVTAPSAFQYLGSWNSETLQKSATVFTGLLVLALIALIALRRVELTDLRVLLAATASVLLVPFLLPNMHERYFYLADVLTVITAFWLPRRLWYVPILTQFASLFAYIPYLLLPYRLRDLTGDRHVANGSGFTDPPPGTGWLASAMRDASDPLKVLRRLFHPVISYEILATAILVALVATVVVTAREFRPAPEPNRGSGLDK</sequence>
<keyword evidence="5 8" id="KW-1133">Transmembrane helix</keyword>
<feature type="transmembrane region" description="Helical" evidence="8">
    <location>
        <begin position="125"/>
        <end position="141"/>
    </location>
</feature>
<keyword evidence="2" id="KW-1003">Cell membrane</keyword>
<feature type="transmembrane region" description="Helical" evidence="8">
    <location>
        <begin position="54"/>
        <end position="72"/>
    </location>
</feature>